<name>A0AAW0AA54_9AGAR</name>
<accession>A0AAW0AA54</accession>
<dbReference type="InterPro" id="IPR011990">
    <property type="entry name" value="TPR-like_helical_dom_sf"/>
</dbReference>
<dbReference type="AlphaFoldDB" id="A0AAW0AA54"/>
<sequence length="1217" mass="137027">MDPISVTATIITLGTFIRDLIELGEGIRSSIEQAWHENQRQIRDLTQDIVRTLYELANLTRGKEGVFHGPELLGALQGLKAEMLKVHSKCLKISPIPLPGFRGIRFHLKAWRKRDELEKQIGRLRERVQNCISQFTAFSAARTEHLAAETAHRTLRIEKRLIVDNIENQVKARRLEGLMARVMLDSEFGHCKLRETAENISADSSFQTLEYQYVSAQLSSLINSIKPMLASEDLSLYRGWKSDTLTLGWYQPSIATPLHALSHILGIILAIHSRDHASLLDLLMEAMDNLSMCFSFAGMPSEEIVWDHFKIDLLRYMANRGYDIGTLPRMAHTLSDISGAHRRRSELDVAIELSQQSLALWVEISHLLPEADNRIGYLVSMLAHVTNLLVANDDKTTMLSAAQDAVSLARPMAKALAESMVSRGTSLTTEEESNAAIFCEAFFIFANVLSSLNRPVDSYKAFVEAFRTASSLPILNYDRDWRHDIDSFLNVICIVAKNLRLSLSMLADCVNLFRNLTHIYPEQYSSGFLRVLHAFAYFSQQPHSSHPVEQIRLFLRPAHDAAPPAIDINTSIPIDSSVLADAMHLCFAEVLAREKCTLRLFQNILVAHFPQAIEALRGVVQSPVFDVLAVQWVHDIIDAVDVIVYLLPAEYAALLQVLLKKCRFLGSVKNLHAVRLCGTLDFKEEDMHSGGYYFRCLYEHAARFEVDKGISFCQEISTYLQSQYDAHAPAVMWSHVFLGLRAGFLCDAALFPDAVFLVKSMGSSFPEPGDLGPGSGDLTLWAIKAQILQREGRYMEAFQLLRMGVADGIRKFWIEKRTFDCYLYFLLPQLAWAWREIGKPAKALEYAENALMACEDIDSDPGLGDAEEHKIICVQIHSLTVHSDCLAAVGKTDEGLESAQEAVSLYTEYYCMWKHSVIPIRDQELGGNAFFALSLRLLAVDDREEALLNVRRATGLYRELVALAPRHLPTLARSLRLLASILWLLGYRNEAVAASKEAVDILRKVADSETYFLPTFAAALDQLAIFLFEMRDLAGGLSATMFEHGKAIQKYRSLPPRPKWLFNPLEEEDSEDANWWEWEPENHHGALQDPVIIPIEADEVESDTGYEDALETIVFVEDEDQTIETQESRASVSSEDSDDIDNLSDIKELDDLTIGEIGTIVAQEAADGLENEGMLSKQVETRLRLSMPPRSTLMDFIWWILLLLLAILFALMYARVV</sequence>
<proteinExistence type="predicted"/>
<comment type="caution">
    <text evidence="2">The sequence shown here is derived from an EMBL/GenBank/DDBJ whole genome shotgun (WGS) entry which is preliminary data.</text>
</comment>
<dbReference type="EMBL" id="JAWWNJ010000077">
    <property type="protein sequence ID" value="KAK7006036.1"/>
    <property type="molecule type" value="Genomic_DNA"/>
</dbReference>
<reference evidence="2 3" key="1">
    <citation type="journal article" date="2024" name="J Genomics">
        <title>Draft genome sequencing and assembly of Favolaschia claudopus CIRM-BRFM 2984 isolated from oak limbs.</title>
        <authorList>
            <person name="Navarro D."/>
            <person name="Drula E."/>
            <person name="Chaduli D."/>
            <person name="Cazenave R."/>
            <person name="Ahrendt S."/>
            <person name="Wang J."/>
            <person name="Lipzen A."/>
            <person name="Daum C."/>
            <person name="Barry K."/>
            <person name="Grigoriev I.V."/>
            <person name="Favel A."/>
            <person name="Rosso M.N."/>
            <person name="Martin F."/>
        </authorList>
    </citation>
    <scope>NUCLEOTIDE SEQUENCE [LARGE SCALE GENOMIC DNA]</scope>
    <source>
        <strain evidence="2 3">CIRM-BRFM 2984</strain>
    </source>
</reference>
<evidence type="ECO:0000313" key="3">
    <source>
        <dbReference type="Proteomes" id="UP001362999"/>
    </source>
</evidence>
<keyword evidence="3" id="KW-1185">Reference proteome</keyword>
<keyword evidence="1" id="KW-0472">Membrane</keyword>
<keyword evidence="1" id="KW-0812">Transmembrane</keyword>
<evidence type="ECO:0000256" key="1">
    <source>
        <dbReference type="SAM" id="Phobius"/>
    </source>
</evidence>
<dbReference type="CDD" id="cd21037">
    <property type="entry name" value="MLKL_NTD"/>
    <property type="match status" value="1"/>
</dbReference>
<dbReference type="SUPFAM" id="SSF48452">
    <property type="entry name" value="TPR-like"/>
    <property type="match status" value="2"/>
</dbReference>
<protein>
    <submittedName>
        <fullName evidence="2">Tetratricopeptide repeat family</fullName>
    </submittedName>
</protein>
<dbReference type="Gene3D" id="1.25.40.10">
    <property type="entry name" value="Tetratricopeptide repeat domain"/>
    <property type="match status" value="1"/>
</dbReference>
<feature type="transmembrane region" description="Helical" evidence="1">
    <location>
        <begin position="1196"/>
        <end position="1214"/>
    </location>
</feature>
<dbReference type="InterPro" id="IPR059179">
    <property type="entry name" value="MLKL-like_MCAfunc"/>
</dbReference>
<dbReference type="Proteomes" id="UP001362999">
    <property type="component" value="Unassembled WGS sequence"/>
</dbReference>
<organism evidence="2 3">
    <name type="scientific">Favolaschia claudopus</name>
    <dbReference type="NCBI Taxonomy" id="2862362"/>
    <lineage>
        <taxon>Eukaryota</taxon>
        <taxon>Fungi</taxon>
        <taxon>Dikarya</taxon>
        <taxon>Basidiomycota</taxon>
        <taxon>Agaricomycotina</taxon>
        <taxon>Agaricomycetes</taxon>
        <taxon>Agaricomycetidae</taxon>
        <taxon>Agaricales</taxon>
        <taxon>Marasmiineae</taxon>
        <taxon>Mycenaceae</taxon>
        <taxon>Favolaschia</taxon>
    </lineage>
</organism>
<evidence type="ECO:0000313" key="2">
    <source>
        <dbReference type="EMBL" id="KAK7006036.1"/>
    </source>
</evidence>
<gene>
    <name evidence="2" type="ORF">R3P38DRAFT_2556712</name>
</gene>
<keyword evidence="1" id="KW-1133">Transmembrane helix</keyword>